<keyword evidence="2 6" id="KW-0489">Methyltransferase</keyword>
<dbReference type="SUPFAM" id="SSF55315">
    <property type="entry name" value="L30e-like"/>
    <property type="match status" value="1"/>
</dbReference>
<dbReference type="PANTHER" id="PTHR43191">
    <property type="entry name" value="RRNA METHYLTRANSFERASE 3"/>
    <property type="match status" value="1"/>
</dbReference>
<dbReference type="InterPro" id="IPR001537">
    <property type="entry name" value="SpoU_MeTrfase"/>
</dbReference>
<proteinExistence type="inferred from homology"/>
<feature type="compositionally biased region" description="Basic residues" evidence="4">
    <location>
        <begin position="1"/>
        <end position="12"/>
    </location>
</feature>
<protein>
    <submittedName>
        <fullName evidence="6">23S rRNA (Guanosine-2'-O-)-methyltransferase RlmB</fullName>
        <ecNumber evidence="6">2.1.1.185</ecNumber>
    </submittedName>
</protein>
<keyword evidence="7" id="KW-1185">Reference proteome</keyword>
<dbReference type="Pfam" id="PF00588">
    <property type="entry name" value="SpoU_methylase"/>
    <property type="match status" value="1"/>
</dbReference>
<sequence length="275" mass="28832">MSLRITSRHNPRLKQAAQLRDSRHRRATGRLLIDGARETLRALVAGVTPIEAFVDESIPHERAAEALAELQRLGVPTYPVASDAFAKLAYGDRADGVVLVAEGQARGLADLTLPAAPLVAILAGVEKPGNLGAILRTADGAGVDAVVVADPRVDLFNPNAIRASVGAVFRQNIAVATADETRQWLQERGVTLYATRPEAAMAYTAANFVSGCAIVLGSEAEGLDPAWDAAATGIALPMRGVADSLNVSAAAAVLLYEARRQRGAKATSSSTQRSH</sequence>
<dbReference type="Pfam" id="PF22435">
    <property type="entry name" value="MRM3-like_sub_bind"/>
    <property type="match status" value="1"/>
</dbReference>
<dbReference type="SUPFAM" id="SSF75217">
    <property type="entry name" value="alpha/beta knot"/>
    <property type="match status" value="1"/>
</dbReference>
<evidence type="ECO:0000256" key="4">
    <source>
        <dbReference type="SAM" id="MobiDB-lite"/>
    </source>
</evidence>
<dbReference type="AlphaFoldDB" id="A0A5C6A9I4"/>
<evidence type="ECO:0000313" key="6">
    <source>
        <dbReference type="EMBL" id="TWT96209.1"/>
    </source>
</evidence>
<accession>A0A5C6A9I4</accession>
<gene>
    <name evidence="6" type="primary">rlmB</name>
    <name evidence="6" type="ORF">Pla108_32980</name>
</gene>
<name>A0A5C6A9I4_9BACT</name>
<dbReference type="GO" id="GO:0003723">
    <property type="term" value="F:RNA binding"/>
    <property type="evidence" value="ECO:0007669"/>
    <property type="project" value="InterPro"/>
</dbReference>
<evidence type="ECO:0000256" key="3">
    <source>
        <dbReference type="ARBA" id="ARBA00022679"/>
    </source>
</evidence>
<dbReference type="GO" id="GO:0008173">
    <property type="term" value="F:RNA methyltransferase activity"/>
    <property type="evidence" value="ECO:0007669"/>
    <property type="project" value="InterPro"/>
</dbReference>
<dbReference type="Gene3D" id="3.40.1280.10">
    <property type="match status" value="1"/>
</dbReference>
<evidence type="ECO:0000256" key="1">
    <source>
        <dbReference type="ARBA" id="ARBA00007228"/>
    </source>
</evidence>
<dbReference type="GO" id="GO:0032259">
    <property type="term" value="P:methylation"/>
    <property type="evidence" value="ECO:0007669"/>
    <property type="project" value="UniProtKB-KW"/>
</dbReference>
<reference evidence="6 7" key="1">
    <citation type="submission" date="2019-02" db="EMBL/GenBank/DDBJ databases">
        <title>Deep-cultivation of Planctomycetes and their phenomic and genomic characterization uncovers novel biology.</title>
        <authorList>
            <person name="Wiegand S."/>
            <person name="Jogler M."/>
            <person name="Boedeker C."/>
            <person name="Pinto D."/>
            <person name="Vollmers J."/>
            <person name="Rivas-Marin E."/>
            <person name="Kohn T."/>
            <person name="Peeters S.H."/>
            <person name="Heuer A."/>
            <person name="Rast P."/>
            <person name="Oberbeckmann S."/>
            <person name="Bunk B."/>
            <person name="Jeske O."/>
            <person name="Meyerdierks A."/>
            <person name="Storesund J.E."/>
            <person name="Kallscheuer N."/>
            <person name="Luecker S."/>
            <person name="Lage O.M."/>
            <person name="Pohl T."/>
            <person name="Merkel B.J."/>
            <person name="Hornburger P."/>
            <person name="Mueller R.-W."/>
            <person name="Bruemmer F."/>
            <person name="Labrenz M."/>
            <person name="Spormann A.M."/>
            <person name="Op Den Camp H."/>
            <person name="Overmann J."/>
            <person name="Amann R."/>
            <person name="Jetten M.S.M."/>
            <person name="Mascher T."/>
            <person name="Medema M.H."/>
            <person name="Devos D.P."/>
            <person name="Kaster A.-K."/>
            <person name="Ovreas L."/>
            <person name="Rohde M."/>
            <person name="Galperin M.Y."/>
            <person name="Jogler C."/>
        </authorList>
    </citation>
    <scope>NUCLEOTIDE SEQUENCE [LARGE SCALE GENOMIC DNA]</scope>
    <source>
        <strain evidence="6 7">Pla108</strain>
    </source>
</reference>
<feature type="region of interest" description="Disordered" evidence="4">
    <location>
        <begin position="1"/>
        <end position="22"/>
    </location>
</feature>
<dbReference type="InterPro" id="IPR029028">
    <property type="entry name" value="Alpha/beta_knot_MTases"/>
</dbReference>
<dbReference type="InterPro" id="IPR029026">
    <property type="entry name" value="tRNA_m1G_MTases_N"/>
</dbReference>
<dbReference type="SMART" id="SM00967">
    <property type="entry name" value="SpoU_sub_bind"/>
    <property type="match status" value="1"/>
</dbReference>
<evidence type="ECO:0000259" key="5">
    <source>
        <dbReference type="SMART" id="SM00967"/>
    </source>
</evidence>
<dbReference type="InterPro" id="IPR013123">
    <property type="entry name" value="SpoU_subst-bd"/>
</dbReference>
<dbReference type="RefSeq" id="WP_146445991.1">
    <property type="nucleotide sequence ID" value="NZ_SJPR01000004.1"/>
</dbReference>
<dbReference type="OrthoDB" id="9794400at2"/>
<dbReference type="InterPro" id="IPR051259">
    <property type="entry name" value="rRNA_Methyltransferase"/>
</dbReference>
<organism evidence="6 7">
    <name type="scientific">Botrimarina colliarenosi</name>
    <dbReference type="NCBI Taxonomy" id="2528001"/>
    <lineage>
        <taxon>Bacteria</taxon>
        <taxon>Pseudomonadati</taxon>
        <taxon>Planctomycetota</taxon>
        <taxon>Planctomycetia</taxon>
        <taxon>Pirellulales</taxon>
        <taxon>Lacipirellulaceae</taxon>
        <taxon>Botrimarina</taxon>
    </lineage>
</organism>
<dbReference type="PANTHER" id="PTHR43191:SF2">
    <property type="entry name" value="RRNA METHYLTRANSFERASE 3, MITOCHONDRIAL"/>
    <property type="match status" value="1"/>
</dbReference>
<dbReference type="InterPro" id="IPR029064">
    <property type="entry name" value="Ribosomal_eL30-like_sf"/>
</dbReference>
<comment type="similarity">
    <text evidence="1">Belongs to the class IV-like SAM-binding methyltransferase superfamily. RNA methyltransferase TrmH family.</text>
</comment>
<dbReference type="Proteomes" id="UP000317421">
    <property type="component" value="Unassembled WGS sequence"/>
</dbReference>
<evidence type="ECO:0000313" key="7">
    <source>
        <dbReference type="Proteomes" id="UP000317421"/>
    </source>
</evidence>
<dbReference type="InterPro" id="IPR053888">
    <property type="entry name" value="MRM3-like_sub_bind"/>
</dbReference>
<comment type="caution">
    <text evidence="6">The sequence shown here is derived from an EMBL/GenBank/DDBJ whole genome shotgun (WGS) entry which is preliminary data.</text>
</comment>
<evidence type="ECO:0000256" key="2">
    <source>
        <dbReference type="ARBA" id="ARBA00022603"/>
    </source>
</evidence>
<dbReference type="GO" id="GO:0005737">
    <property type="term" value="C:cytoplasm"/>
    <property type="evidence" value="ECO:0007669"/>
    <property type="project" value="UniProtKB-ARBA"/>
</dbReference>
<dbReference type="Gene3D" id="3.30.1330.30">
    <property type="match status" value="1"/>
</dbReference>
<dbReference type="EMBL" id="SJPR01000004">
    <property type="protein sequence ID" value="TWT96209.1"/>
    <property type="molecule type" value="Genomic_DNA"/>
</dbReference>
<keyword evidence="3 6" id="KW-0808">Transferase</keyword>
<dbReference type="EC" id="2.1.1.185" evidence="6"/>
<feature type="domain" description="RNA 2-O ribose methyltransferase substrate binding" evidence="5">
    <location>
        <begin position="32"/>
        <end position="107"/>
    </location>
</feature>
<dbReference type="GO" id="GO:0006396">
    <property type="term" value="P:RNA processing"/>
    <property type="evidence" value="ECO:0007669"/>
    <property type="project" value="InterPro"/>
</dbReference>